<accession>A0A5B7H3A4</accession>
<keyword evidence="2" id="KW-1185">Reference proteome</keyword>
<name>A0A5B7H3A4_PORTR</name>
<organism evidence="1 2">
    <name type="scientific">Portunus trituberculatus</name>
    <name type="common">Swimming crab</name>
    <name type="synonym">Neptunus trituberculatus</name>
    <dbReference type="NCBI Taxonomy" id="210409"/>
    <lineage>
        <taxon>Eukaryota</taxon>
        <taxon>Metazoa</taxon>
        <taxon>Ecdysozoa</taxon>
        <taxon>Arthropoda</taxon>
        <taxon>Crustacea</taxon>
        <taxon>Multicrustacea</taxon>
        <taxon>Malacostraca</taxon>
        <taxon>Eumalacostraca</taxon>
        <taxon>Eucarida</taxon>
        <taxon>Decapoda</taxon>
        <taxon>Pleocyemata</taxon>
        <taxon>Brachyura</taxon>
        <taxon>Eubrachyura</taxon>
        <taxon>Portunoidea</taxon>
        <taxon>Portunidae</taxon>
        <taxon>Portuninae</taxon>
        <taxon>Portunus</taxon>
    </lineage>
</organism>
<evidence type="ECO:0000313" key="1">
    <source>
        <dbReference type="EMBL" id="MPC67061.1"/>
    </source>
</evidence>
<protein>
    <submittedName>
        <fullName evidence="1">Uncharacterized protein</fullName>
    </submittedName>
</protein>
<gene>
    <name evidence="1" type="ORF">E2C01_061225</name>
</gene>
<proteinExistence type="predicted"/>
<dbReference type="EMBL" id="VSRR010025721">
    <property type="protein sequence ID" value="MPC67061.1"/>
    <property type="molecule type" value="Genomic_DNA"/>
</dbReference>
<comment type="caution">
    <text evidence="1">The sequence shown here is derived from an EMBL/GenBank/DDBJ whole genome shotgun (WGS) entry which is preliminary data.</text>
</comment>
<sequence>MGLAGSGGFIKKEVRNTSGFSERHYSKAARLKAAGGGRNAACTLTGGWQCSSATPRSLAAHTAPIVTAAALCGATLPLPTTLNALPHFKG</sequence>
<dbReference type="Proteomes" id="UP000324222">
    <property type="component" value="Unassembled WGS sequence"/>
</dbReference>
<reference evidence="1 2" key="1">
    <citation type="submission" date="2019-05" db="EMBL/GenBank/DDBJ databases">
        <title>Another draft genome of Portunus trituberculatus and its Hox gene families provides insights of decapod evolution.</title>
        <authorList>
            <person name="Jeong J.-H."/>
            <person name="Song I."/>
            <person name="Kim S."/>
            <person name="Choi T."/>
            <person name="Kim D."/>
            <person name="Ryu S."/>
            <person name="Kim W."/>
        </authorList>
    </citation>
    <scope>NUCLEOTIDE SEQUENCE [LARGE SCALE GENOMIC DNA]</scope>
    <source>
        <tissue evidence="1">Muscle</tissue>
    </source>
</reference>
<evidence type="ECO:0000313" key="2">
    <source>
        <dbReference type="Proteomes" id="UP000324222"/>
    </source>
</evidence>
<dbReference type="AlphaFoldDB" id="A0A5B7H3A4"/>